<dbReference type="EMBL" id="BAABBN010000015">
    <property type="protein sequence ID" value="GAA3939922.1"/>
    <property type="molecule type" value="Genomic_DNA"/>
</dbReference>
<evidence type="ECO:0000256" key="5">
    <source>
        <dbReference type="ARBA" id="ARBA00023237"/>
    </source>
</evidence>
<evidence type="ECO:0000313" key="6">
    <source>
        <dbReference type="EMBL" id="GAA3939922.1"/>
    </source>
</evidence>
<dbReference type="PANTHER" id="PTHR38776">
    <property type="entry name" value="MLTA-INTERACTING PROTEIN-RELATED"/>
    <property type="match status" value="1"/>
</dbReference>
<evidence type="ECO:0000256" key="4">
    <source>
        <dbReference type="ARBA" id="ARBA00023136"/>
    </source>
</evidence>
<keyword evidence="3" id="KW-0732">Signal</keyword>
<dbReference type="Pfam" id="PF06629">
    <property type="entry name" value="MipA"/>
    <property type="match status" value="1"/>
</dbReference>
<organism evidence="6 7">
    <name type="scientific">Litoribacillus peritrichatus</name>
    <dbReference type="NCBI Taxonomy" id="718191"/>
    <lineage>
        <taxon>Bacteria</taxon>
        <taxon>Pseudomonadati</taxon>
        <taxon>Pseudomonadota</taxon>
        <taxon>Gammaproteobacteria</taxon>
        <taxon>Oceanospirillales</taxon>
        <taxon>Oceanospirillaceae</taxon>
        <taxon>Litoribacillus</taxon>
    </lineage>
</organism>
<keyword evidence="4" id="KW-0472">Membrane</keyword>
<dbReference type="InterPro" id="IPR010583">
    <property type="entry name" value="MipA"/>
</dbReference>
<dbReference type="PANTHER" id="PTHR38776:SF1">
    <property type="entry name" value="MLTA-INTERACTING PROTEIN-RELATED"/>
    <property type="match status" value="1"/>
</dbReference>
<evidence type="ECO:0000256" key="2">
    <source>
        <dbReference type="ARBA" id="ARBA00005722"/>
    </source>
</evidence>
<proteinExistence type="inferred from homology"/>
<accession>A0ABP7NAF4</accession>
<evidence type="ECO:0000256" key="1">
    <source>
        <dbReference type="ARBA" id="ARBA00004442"/>
    </source>
</evidence>
<dbReference type="Proteomes" id="UP001501565">
    <property type="component" value="Unassembled WGS sequence"/>
</dbReference>
<dbReference type="RefSeq" id="WP_344800407.1">
    <property type="nucleotide sequence ID" value="NZ_BAABBN010000015.1"/>
</dbReference>
<comment type="subcellular location">
    <subcellularLocation>
        <location evidence="1">Cell outer membrane</location>
    </subcellularLocation>
</comment>
<reference evidence="7" key="1">
    <citation type="journal article" date="2019" name="Int. J. Syst. Evol. Microbiol.">
        <title>The Global Catalogue of Microorganisms (GCM) 10K type strain sequencing project: providing services to taxonomists for standard genome sequencing and annotation.</title>
        <authorList>
            <consortium name="The Broad Institute Genomics Platform"/>
            <consortium name="The Broad Institute Genome Sequencing Center for Infectious Disease"/>
            <person name="Wu L."/>
            <person name="Ma J."/>
        </authorList>
    </citation>
    <scope>NUCLEOTIDE SEQUENCE [LARGE SCALE GENOMIC DNA]</scope>
    <source>
        <strain evidence="7">JCM 17551</strain>
    </source>
</reference>
<keyword evidence="7" id="KW-1185">Reference proteome</keyword>
<comment type="similarity">
    <text evidence="2">Belongs to the MipA/OmpV family.</text>
</comment>
<gene>
    <name evidence="6" type="ORF">GCM10022277_39880</name>
</gene>
<evidence type="ECO:0000313" key="7">
    <source>
        <dbReference type="Proteomes" id="UP001501565"/>
    </source>
</evidence>
<comment type="caution">
    <text evidence="6">The sequence shown here is derived from an EMBL/GenBank/DDBJ whole genome shotgun (WGS) entry which is preliminary data.</text>
</comment>
<sequence length="266" mass="29198">MNMTKKALQMTAGALFSSLITINAYSEALVSDAASPGDSDSKWVVGGYIGGMTNPYADEDSLGFLTPNIEYRGETFFIGDGELGVTLYRTHGFSFGAVLTGQYSYLSDKDEYDDNEKLDGLKERDGTLDAGLYATYTNEMGRLKLTVLDEITGEHGGQSADLHYTFDFKYSDWNINPTVGATWASAESVDHFYGVSNQEANGHRDAYKGKSALNWYAGIRGRYEITENWDVDLNAAYVFLGDGIKDSSIVDEDGLFISSVGVNYNF</sequence>
<keyword evidence="5" id="KW-0998">Cell outer membrane</keyword>
<name>A0ABP7NAF4_9GAMM</name>
<protein>
    <submittedName>
        <fullName evidence="6">MipA/OmpV family protein</fullName>
    </submittedName>
</protein>
<evidence type="ECO:0000256" key="3">
    <source>
        <dbReference type="ARBA" id="ARBA00022729"/>
    </source>
</evidence>